<name>A0AAW1QCF1_9CHLO</name>
<evidence type="ECO:0000259" key="1">
    <source>
        <dbReference type="PROSITE" id="PS51819"/>
    </source>
</evidence>
<evidence type="ECO:0000313" key="2">
    <source>
        <dbReference type="EMBL" id="KAK9819031.1"/>
    </source>
</evidence>
<dbReference type="Proteomes" id="UP001438707">
    <property type="component" value="Unassembled WGS sequence"/>
</dbReference>
<keyword evidence="3" id="KW-1185">Reference proteome</keyword>
<protein>
    <recommendedName>
        <fullName evidence="1">VOC domain-containing protein</fullName>
    </recommendedName>
</protein>
<dbReference type="InterPro" id="IPR004360">
    <property type="entry name" value="Glyas_Fos-R_dOase_dom"/>
</dbReference>
<dbReference type="Pfam" id="PF00903">
    <property type="entry name" value="Glyoxalase"/>
    <property type="match status" value="1"/>
</dbReference>
<dbReference type="InterPro" id="IPR037523">
    <property type="entry name" value="VOC_core"/>
</dbReference>
<dbReference type="PANTHER" id="PTHR33993:SF14">
    <property type="entry name" value="GB|AAF24581.1"/>
    <property type="match status" value="1"/>
</dbReference>
<sequence>MLRHILLLQRNVPQAAKFYSEGLGLKVKVLTERWAELQCGSSILALKAVEGEALCCTGYSPFLAFTVNDLQEGITNMLQLGGRMDGPIKYSPQGKVAAIRAPDGHMLSIFEASK</sequence>
<reference evidence="2 3" key="1">
    <citation type="journal article" date="2024" name="Nat. Commun.">
        <title>Phylogenomics reveals the evolutionary origins of lichenization in chlorophyte algae.</title>
        <authorList>
            <person name="Puginier C."/>
            <person name="Libourel C."/>
            <person name="Otte J."/>
            <person name="Skaloud P."/>
            <person name="Haon M."/>
            <person name="Grisel S."/>
            <person name="Petersen M."/>
            <person name="Berrin J.G."/>
            <person name="Delaux P.M."/>
            <person name="Dal Grande F."/>
            <person name="Keller J."/>
        </authorList>
    </citation>
    <scope>NUCLEOTIDE SEQUENCE [LARGE SCALE GENOMIC DNA]</scope>
    <source>
        <strain evidence="2 3">SAG 2145</strain>
    </source>
</reference>
<dbReference type="InterPro" id="IPR052164">
    <property type="entry name" value="Anthracycline_SecMetBiosynth"/>
</dbReference>
<evidence type="ECO:0000313" key="3">
    <source>
        <dbReference type="Proteomes" id="UP001438707"/>
    </source>
</evidence>
<dbReference type="InterPro" id="IPR029068">
    <property type="entry name" value="Glyas_Bleomycin-R_OHBP_Dase"/>
</dbReference>
<dbReference type="AlphaFoldDB" id="A0AAW1QCF1"/>
<feature type="domain" description="VOC" evidence="1">
    <location>
        <begin position="1"/>
        <end position="112"/>
    </location>
</feature>
<organism evidence="2 3">
    <name type="scientific">Apatococcus lobatus</name>
    <dbReference type="NCBI Taxonomy" id="904363"/>
    <lineage>
        <taxon>Eukaryota</taxon>
        <taxon>Viridiplantae</taxon>
        <taxon>Chlorophyta</taxon>
        <taxon>core chlorophytes</taxon>
        <taxon>Trebouxiophyceae</taxon>
        <taxon>Chlorellales</taxon>
        <taxon>Chlorellaceae</taxon>
        <taxon>Apatococcus</taxon>
    </lineage>
</organism>
<comment type="caution">
    <text evidence="2">The sequence shown here is derived from an EMBL/GenBank/DDBJ whole genome shotgun (WGS) entry which is preliminary data.</text>
</comment>
<dbReference type="EMBL" id="JALJOS010000051">
    <property type="protein sequence ID" value="KAK9819031.1"/>
    <property type="molecule type" value="Genomic_DNA"/>
</dbReference>
<dbReference type="SUPFAM" id="SSF54593">
    <property type="entry name" value="Glyoxalase/Bleomycin resistance protein/Dihydroxybiphenyl dioxygenase"/>
    <property type="match status" value="1"/>
</dbReference>
<dbReference type="PANTHER" id="PTHR33993">
    <property type="entry name" value="GLYOXALASE-RELATED"/>
    <property type="match status" value="1"/>
</dbReference>
<proteinExistence type="predicted"/>
<dbReference type="Gene3D" id="3.10.180.10">
    <property type="entry name" value="2,3-Dihydroxybiphenyl 1,2-Dioxygenase, domain 1"/>
    <property type="match status" value="1"/>
</dbReference>
<accession>A0AAW1QCF1</accession>
<gene>
    <name evidence="2" type="ORF">WJX74_007635</name>
</gene>
<dbReference type="PROSITE" id="PS51819">
    <property type="entry name" value="VOC"/>
    <property type="match status" value="1"/>
</dbReference>